<feature type="region of interest" description="Disordered" evidence="1">
    <location>
        <begin position="116"/>
        <end position="140"/>
    </location>
</feature>
<dbReference type="STRING" id="119000.SAMN05661010_01748"/>
<dbReference type="Proteomes" id="UP000198654">
    <property type="component" value="Unassembled WGS sequence"/>
</dbReference>
<keyword evidence="4" id="KW-1185">Reference proteome</keyword>
<dbReference type="EMBL" id="FNGI01000004">
    <property type="protein sequence ID" value="SDL48049.1"/>
    <property type="molecule type" value="Genomic_DNA"/>
</dbReference>
<evidence type="ECO:0000313" key="3">
    <source>
        <dbReference type="EMBL" id="SDL48049.1"/>
    </source>
</evidence>
<gene>
    <name evidence="3" type="ORF">SAMN05661010_01748</name>
</gene>
<dbReference type="GO" id="GO:0048038">
    <property type="term" value="F:quinone binding"/>
    <property type="evidence" value="ECO:0007669"/>
    <property type="project" value="InterPro"/>
</dbReference>
<dbReference type="SUPFAM" id="SSF56762">
    <property type="entry name" value="HydB/Nqo4-like"/>
    <property type="match status" value="1"/>
</dbReference>
<sequence length="436" mass="47498">MAVSWLRRLAARAPVPVFPALGVHGDAMLRELALDPGVELVGSPRHASVLLVAGGVPPDQHAALRRVHDQVPRPFATLWWRSEPLDGLENATRIDAPSALSDALIAAHRDVMLGRRGSSPRLLPDEPPNPWEGLGDDGHGGEGMMGGVPYGRPMAMNMHDDLRDGLTLDSLTFRLGPFFPALPPGMQAEVTLQGDLVQTWAVQHAPYPLGLDAVFFDARQQPVSIAELELARARYHLYRLFHGLWLAGLESVGLHVLRLARSLTPDSRVDGLRRRLARCGFFDLTMTASAALDDEQARQIGGPAARAAGLADDLRSEDANYRRLGFTPVCQQEGNTRARWWQALAEIDQSLALARQAAARDVQTSEVGSVETPRGPWREGQRPQDASHLLDELLPGLEWGEALAAIASLDLAAVSEWPLDASVAEPRTTPPEEYRA</sequence>
<dbReference type="Gene3D" id="1.10.645.10">
    <property type="entry name" value="Cytochrome-c3 Hydrogenase, chain B"/>
    <property type="match status" value="1"/>
</dbReference>
<feature type="region of interest" description="Disordered" evidence="1">
    <location>
        <begin position="362"/>
        <end position="384"/>
    </location>
</feature>
<dbReference type="GO" id="GO:0051287">
    <property type="term" value="F:NAD binding"/>
    <property type="evidence" value="ECO:0007669"/>
    <property type="project" value="InterPro"/>
</dbReference>
<dbReference type="SUPFAM" id="SSF56770">
    <property type="entry name" value="HydA/Nqo6-like"/>
    <property type="match status" value="1"/>
</dbReference>
<proteinExistence type="predicted"/>
<dbReference type="Pfam" id="PF00346">
    <property type="entry name" value="Complex1_49kDa"/>
    <property type="match status" value="1"/>
</dbReference>
<accession>A0A1G9KEJ8</accession>
<dbReference type="InterPro" id="IPR029014">
    <property type="entry name" value="NiFe-Hase_large"/>
</dbReference>
<name>A0A1G9KEJ8_9GAMM</name>
<organism evidence="3 4">
    <name type="scientific">Modicisalibacter muralis</name>
    <dbReference type="NCBI Taxonomy" id="119000"/>
    <lineage>
        <taxon>Bacteria</taxon>
        <taxon>Pseudomonadati</taxon>
        <taxon>Pseudomonadota</taxon>
        <taxon>Gammaproteobacteria</taxon>
        <taxon>Oceanospirillales</taxon>
        <taxon>Halomonadaceae</taxon>
        <taxon>Modicisalibacter</taxon>
    </lineage>
</organism>
<feature type="domain" description="NADH-quinone oxidoreductase subunit D" evidence="2">
    <location>
        <begin position="292"/>
        <end position="360"/>
    </location>
</feature>
<dbReference type="Gene3D" id="3.40.50.12280">
    <property type="match status" value="1"/>
</dbReference>
<dbReference type="InterPro" id="IPR001135">
    <property type="entry name" value="NADH_Q_OxRdtase_suD"/>
</dbReference>
<evidence type="ECO:0000256" key="1">
    <source>
        <dbReference type="SAM" id="MobiDB-lite"/>
    </source>
</evidence>
<evidence type="ECO:0000313" key="4">
    <source>
        <dbReference type="Proteomes" id="UP000198654"/>
    </source>
</evidence>
<dbReference type="GO" id="GO:0016651">
    <property type="term" value="F:oxidoreductase activity, acting on NAD(P)H"/>
    <property type="evidence" value="ECO:0007669"/>
    <property type="project" value="InterPro"/>
</dbReference>
<reference evidence="3 4" key="1">
    <citation type="submission" date="2016-10" db="EMBL/GenBank/DDBJ databases">
        <authorList>
            <person name="de Groot N.N."/>
        </authorList>
    </citation>
    <scope>NUCLEOTIDE SEQUENCE [LARGE SCALE GENOMIC DNA]</scope>
    <source>
        <strain evidence="3 4">DSM 14789</strain>
    </source>
</reference>
<dbReference type="AlphaFoldDB" id="A0A1G9KEJ8"/>
<evidence type="ECO:0000259" key="2">
    <source>
        <dbReference type="Pfam" id="PF00346"/>
    </source>
</evidence>
<protein>
    <submittedName>
        <fullName evidence="3">Respiratory-chain NADH dehydrogenase, subunit</fullName>
    </submittedName>
</protein>
<dbReference type="RefSeq" id="WP_089727613.1">
    <property type="nucleotide sequence ID" value="NZ_FNGI01000004.1"/>
</dbReference>